<organism evidence="4 5">
    <name type="scientific">Mycolicibacterium murale</name>
    <dbReference type="NCBI Taxonomy" id="182220"/>
    <lineage>
        <taxon>Bacteria</taxon>
        <taxon>Bacillati</taxon>
        <taxon>Actinomycetota</taxon>
        <taxon>Actinomycetes</taxon>
        <taxon>Mycobacteriales</taxon>
        <taxon>Mycobacteriaceae</taxon>
        <taxon>Mycolicibacterium</taxon>
    </lineage>
</organism>
<feature type="domain" description="Peptidase M20 dimerisation" evidence="3">
    <location>
        <begin position="193"/>
        <end position="308"/>
    </location>
</feature>
<dbReference type="Proteomes" id="UP000465241">
    <property type="component" value="Unassembled WGS sequence"/>
</dbReference>
<dbReference type="Pfam" id="PF07687">
    <property type="entry name" value="M20_dimer"/>
    <property type="match status" value="1"/>
</dbReference>
<name>A0A7I9WP09_9MYCO</name>
<dbReference type="EMBL" id="BLKT01000003">
    <property type="protein sequence ID" value="GFG59482.1"/>
    <property type="molecule type" value="Genomic_DNA"/>
</dbReference>
<dbReference type="InterPro" id="IPR002933">
    <property type="entry name" value="Peptidase_M20"/>
</dbReference>
<evidence type="ECO:0000256" key="1">
    <source>
        <dbReference type="ARBA" id="ARBA00022723"/>
    </source>
</evidence>
<comment type="caution">
    <text evidence="4">The sequence shown here is derived from an EMBL/GenBank/DDBJ whole genome shotgun (WGS) entry which is preliminary data.</text>
</comment>
<sequence length="410" mass="42775">MTTSTDALAADVSAAVESQREQIVALCADLVAAPSVNPPGDTRLVAAVVSQALRDRGLTSRYEHTDPLMPSVLAELDSGRPGPHLILNVHLDTMPPGDEAAWSQPVWTLTRTTGRLYGLGMGNMKGAVAAMITAAALLAERSEHWSGRITFTAVSDEVVFGDNGAAYLLREHPQLYGDGLLCGEGPGFRRLAIGEKGVLWLRLSATGPAGHSSAVTAGTSASARIAAAVGAVDALTGALGELPPELRELQRAAGEVDPGLILTANVGTVVAGTFIGQIATSASAEVDLRLPPGLGTETALSLARAAVADIETVDVQQIKGWDANWTAPDSTLTRAWQRAASAITGSACDYAIRLPASDASRWRRAGVPALCYGPQPTWSAGIDDYAEEDEVLRCAAMYTLTALDMLARND</sequence>
<gene>
    <name evidence="4" type="ORF">MMUR_36180</name>
</gene>
<dbReference type="InterPro" id="IPR011650">
    <property type="entry name" value="Peptidase_M20_dimer"/>
</dbReference>
<dbReference type="GO" id="GO:0046872">
    <property type="term" value="F:metal ion binding"/>
    <property type="evidence" value="ECO:0007669"/>
    <property type="project" value="UniProtKB-KW"/>
</dbReference>
<dbReference type="SUPFAM" id="SSF55031">
    <property type="entry name" value="Bacterial exopeptidase dimerisation domain"/>
    <property type="match status" value="1"/>
</dbReference>
<protein>
    <submittedName>
        <fullName evidence="4">Peptidase</fullName>
    </submittedName>
</protein>
<proteinExistence type="predicted"/>
<dbReference type="AlphaFoldDB" id="A0A7I9WP09"/>
<dbReference type="Pfam" id="PF01546">
    <property type="entry name" value="Peptidase_M20"/>
    <property type="match status" value="1"/>
</dbReference>
<reference evidence="4 5" key="1">
    <citation type="journal article" date="2019" name="Emerg. Microbes Infect.">
        <title>Comprehensive subspecies identification of 175 nontuberculous mycobacteria species based on 7547 genomic profiles.</title>
        <authorList>
            <person name="Matsumoto Y."/>
            <person name="Kinjo T."/>
            <person name="Motooka D."/>
            <person name="Nabeya D."/>
            <person name="Jung N."/>
            <person name="Uechi K."/>
            <person name="Horii T."/>
            <person name="Iida T."/>
            <person name="Fujita J."/>
            <person name="Nakamura S."/>
        </authorList>
    </citation>
    <scope>NUCLEOTIDE SEQUENCE [LARGE SCALE GENOMIC DNA]</scope>
    <source>
        <strain evidence="4 5">JCM 13392</strain>
    </source>
</reference>
<evidence type="ECO:0000313" key="5">
    <source>
        <dbReference type="Proteomes" id="UP000465241"/>
    </source>
</evidence>
<dbReference type="SUPFAM" id="SSF53187">
    <property type="entry name" value="Zn-dependent exopeptidases"/>
    <property type="match status" value="1"/>
</dbReference>
<dbReference type="Gene3D" id="3.30.70.360">
    <property type="match status" value="1"/>
</dbReference>
<evidence type="ECO:0000256" key="2">
    <source>
        <dbReference type="ARBA" id="ARBA00022801"/>
    </source>
</evidence>
<dbReference type="Gene3D" id="3.40.630.10">
    <property type="entry name" value="Zn peptidases"/>
    <property type="match status" value="1"/>
</dbReference>
<evidence type="ECO:0000259" key="3">
    <source>
        <dbReference type="Pfam" id="PF07687"/>
    </source>
</evidence>
<evidence type="ECO:0000313" key="4">
    <source>
        <dbReference type="EMBL" id="GFG59482.1"/>
    </source>
</evidence>
<keyword evidence="2" id="KW-0378">Hydrolase</keyword>
<dbReference type="InterPro" id="IPR036264">
    <property type="entry name" value="Bact_exopeptidase_dim_dom"/>
</dbReference>
<keyword evidence="1" id="KW-0479">Metal-binding</keyword>
<dbReference type="PANTHER" id="PTHR43808:SF32">
    <property type="entry name" value="ARGE_DAPE-RELATED DEACYLASE"/>
    <property type="match status" value="1"/>
</dbReference>
<dbReference type="RefSeq" id="WP_193489995.1">
    <property type="nucleotide sequence ID" value="NZ_BAAAMC010000017.1"/>
</dbReference>
<keyword evidence="5" id="KW-1185">Reference proteome</keyword>
<dbReference type="PANTHER" id="PTHR43808">
    <property type="entry name" value="ACETYLORNITHINE DEACETYLASE"/>
    <property type="match status" value="1"/>
</dbReference>
<dbReference type="InterPro" id="IPR050072">
    <property type="entry name" value="Peptidase_M20A"/>
</dbReference>
<accession>A0A7I9WP09</accession>
<dbReference type="GO" id="GO:0016787">
    <property type="term" value="F:hydrolase activity"/>
    <property type="evidence" value="ECO:0007669"/>
    <property type="project" value="UniProtKB-KW"/>
</dbReference>